<dbReference type="STRING" id="505345.QV06_02215"/>
<sequence length="181" mass="20914">MLFNNMCKWRYDAVRDCLTAVLPNDTLVETTLTKQVLNGDGLTTSQFLLADLDKVALFLDLLEPLQFSEEICQRLAYSAIACQHFLLPKQPQNWFFRIVDDQQIVTEPCLARCFINAMESWANVLVANIEDNIAEVILLEQQVVLPPTTYYFGHPFRIHLNRLEALMIEVEVPEMIFKQYA</sequence>
<organism evidence="1 2">
    <name type="scientific">Gallibacterium genomosp. 3</name>
    <dbReference type="NCBI Taxonomy" id="505345"/>
    <lineage>
        <taxon>Bacteria</taxon>
        <taxon>Pseudomonadati</taxon>
        <taxon>Pseudomonadota</taxon>
        <taxon>Gammaproteobacteria</taxon>
        <taxon>Pasteurellales</taxon>
        <taxon>Pasteurellaceae</taxon>
        <taxon>Gallibacterium</taxon>
    </lineage>
</organism>
<comment type="caution">
    <text evidence="1">The sequence shown here is derived from an EMBL/GenBank/DDBJ whole genome shotgun (WGS) entry which is preliminary data.</text>
</comment>
<reference evidence="1 2" key="1">
    <citation type="submission" date="2014-11" db="EMBL/GenBank/DDBJ databases">
        <title>Pan-genome of Gallibacterium spp.</title>
        <authorList>
            <person name="Kudirkiene E."/>
            <person name="Bojesen A.M."/>
        </authorList>
    </citation>
    <scope>NUCLEOTIDE SEQUENCE [LARGE SCALE GENOMIC DNA]</scope>
    <source>
        <strain evidence="1 2">59/S3/89</strain>
    </source>
</reference>
<protein>
    <submittedName>
        <fullName evidence="1">Uncharacterized protein</fullName>
    </submittedName>
</protein>
<accession>A0A1A7PUQ3</accession>
<proteinExistence type="predicted"/>
<dbReference type="Proteomes" id="UP000092626">
    <property type="component" value="Unassembled WGS sequence"/>
</dbReference>
<dbReference type="RefSeq" id="WP_065236750.1">
    <property type="nucleotide sequence ID" value="NZ_JTJR01000009.1"/>
</dbReference>
<evidence type="ECO:0000313" key="2">
    <source>
        <dbReference type="Proteomes" id="UP000092626"/>
    </source>
</evidence>
<gene>
    <name evidence="1" type="ORF">QV06_02215</name>
</gene>
<dbReference type="EMBL" id="JTJR01000009">
    <property type="protein sequence ID" value="OBX05461.1"/>
    <property type="molecule type" value="Genomic_DNA"/>
</dbReference>
<evidence type="ECO:0000313" key="1">
    <source>
        <dbReference type="EMBL" id="OBX05461.1"/>
    </source>
</evidence>
<dbReference type="AlphaFoldDB" id="A0A1A7PUQ3"/>
<name>A0A1A7PUQ3_9PAST</name>